<accession>A0A0F9I1E7</accession>
<reference evidence="1" key="1">
    <citation type="journal article" date="2015" name="Nature">
        <title>Complex archaea that bridge the gap between prokaryotes and eukaryotes.</title>
        <authorList>
            <person name="Spang A."/>
            <person name="Saw J.H."/>
            <person name="Jorgensen S.L."/>
            <person name="Zaremba-Niedzwiedzka K."/>
            <person name="Martijn J."/>
            <person name="Lind A.E."/>
            <person name="van Eijk R."/>
            <person name="Schleper C."/>
            <person name="Guy L."/>
            <person name="Ettema T.J."/>
        </authorList>
    </citation>
    <scope>NUCLEOTIDE SEQUENCE</scope>
</reference>
<comment type="caution">
    <text evidence="1">The sequence shown here is derived from an EMBL/GenBank/DDBJ whole genome shotgun (WGS) entry which is preliminary data.</text>
</comment>
<dbReference type="AlphaFoldDB" id="A0A0F9I1E7"/>
<name>A0A0F9I1E7_9ZZZZ</name>
<proteinExistence type="predicted"/>
<feature type="non-terminal residue" evidence="1">
    <location>
        <position position="1"/>
    </location>
</feature>
<evidence type="ECO:0000313" key="1">
    <source>
        <dbReference type="EMBL" id="KKM13464.1"/>
    </source>
</evidence>
<sequence length="146" mass="16520">GSEETRESLAKGQGITFPTGEEVIKWLTDGGRMTEIDIREKIAKICNSSTYVKNGVTIAWEDCNEYEKGLAYDKADQILSIQVSGMAIKDLLKLLEEGKLYEEDDDQSFICWHLQATAARYSQETFCSIIRHEGFRRTKKVGFVAL</sequence>
<protein>
    <submittedName>
        <fullName evidence="1">Uncharacterized protein</fullName>
    </submittedName>
</protein>
<organism evidence="1">
    <name type="scientific">marine sediment metagenome</name>
    <dbReference type="NCBI Taxonomy" id="412755"/>
    <lineage>
        <taxon>unclassified sequences</taxon>
        <taxon>metagenomes</taxon>
        <taxon>ecological metagenomes</taxon>
    </lineage>
</organism>
<dbReference type="EMBL" id="LAZR01015376">
    <property type="protein sequence ID" value="KKM13464.1"/>
    <property type="molecule type" value="Genomic_DNA"/>
</dbReference>
<gene>
    <name evidence="1" type="ORF">LCGC14_1716080</name>
</gene>